<reference evidence="1" key="1">
    <citation type="submission" date="2020-10" db="EMBL/GenBank/DDBJ databases">
        <authorList>
            <person name="Gilroy R."/>
        </authorList>
    </citation>
    <scope>NUCLEOTIDE SEQUENCE</scope>
    <source>
        <strain evidence="1">ChiSjej4B22-9803</strain>
    </source>
</reference>
<evidence type="ECO:0000313" key="1">
    <source>
        <dbReference type="EMBL" id="HIU48247.1"/>
    </source>
</evidence>
<reference evidence="1" key="2">
    <citation type="journal article" date="2021" name="PeerJ">
        <title>Extensive microbial diversity within the chicken gut microbiome revealed by metagenomics and culture.</title>
        <authorList>
            <person name="Gilroy R."/>
            <person name="Ravi A."/>
            <person name="Getino M."/>
            <person name="Pursley I."/>
            <person name="Horton D.L."/>
            <person name="Alikhan N.F."/>
            <person name="Baker D."/>
            <person name="Gharbi K."/>
            <person name="Hall N."/>
            <person name="Watson M."/>
            <person name="Adriaenssens E.M."/>
            <person name="Foster-Nyarko E."/>
            <person name="Jarju S."/>
            <person name="Secka A."/>
            <person name="Antonio M."/>
            <person name="Oren A."/>
            <person name="Chaudhuri R.R."/>
            <person name="La Ragione R."/>
            <person name="Hildebrand F."/>
            <person name="Pallen M.J."/>
        </authorList>
    </citation>
    <scope>NUCLEOTIDE SEQUENCE</scope>
    <source>
        <strain evidence="1">ChiSjej4B22-9803</strain>
    </source>
</reference>
<name>A0A9D1S6F4_9FIRM</name>
<gene>
    <name evidence="1" type="ORF">IAB04_02675</name>
</gene>
<dbReference type="EMBL" id="DVND01000069">
    <property type="protein sequence ID" value="HIU48247.1"/>
    <property type="molecule type" value="Genomic_DNA"/>
</dbReference>
<evidence type="ECO:0000313" key="2">
    <source>
        <dbReference type="Proteomes" id="UP000824111"/>
    </source>
</evidence>
<accession>A0A9D1S6F4</accession>
<organism evidence="1 2">
    <name type="scientific">Candidatus Avimonoglobus intestinipullorum</name>
    <dbReference type="NCBI Taxonomy" id="2840699"/>
    <lineage>
        <taxon>Bacteria</taxon>
        <taxon>Bacillati</taxon>
        <taxon>Bacillota</taxon>
        <taxon>Clostridia</taxon>
        <taxon>Eubacteriales</taxon>
        <taxon>Candidatus Avimonoglobus</taxon>
    </lineage>
</organism>
<proteinExistence type="predicted"/>
<sequence>MLERWDFKSLGASGERLTFTLSPEFARVTLKDKEGTQIYPNDGVYTLEDGKTYTYLVENIGYDSVSGEITGGQEQHLDIALEPAATEAGRLRITTPESTALNELEPVQLNALVEPLPAGNREIT</sequence>
<dbReference type="AlphaFoldDB" id="A0A9D1S6F4"/>
<protein>
    <submittedName>
        <fullName evidence="1">Uncharacterized protein</fullName>
    </submittedName>
</protein>
<comment type="caution">
    <text evidence="1">The sequence shown here is derived from an EMBL/GenBank/DDBJ whole genome shotgun (WGS) entry which is preliminary data.</text>
</comment>
<dbReference type="Proteomes" id="UP000824111">
    <property type="component" value="Unassembled WGS sequence"/>
</dbReference>